<reference evidence="4" key="1">
    <citation type="submission" date="2014-07" db="EMBL/GenBank/DDBJ databases">
        <authorList>
            <person name="Martin A.A"/>
            <person name="De Silva N."/>
        </authorList>
    </citation>
    <scope>NUCLEOTIDE SEQUENCE</scope>
</reference>
<dbReference type="Proteomes" id="UP000035680">
    <property type="component" value="Unassembled WGS sequence"/>
</dbReference>
<dbReference type="GO" id="GO:0006508">
    <property type="term" value="P:proteolysis"/>
    <property type="evidence" value="ECO:0007669"/>
    <property type="project" value="InterPro"/>
</dbReference>
<evidence type="ECO:0000259" key="3">
    <source>
        <dbReference type="PROSITE" id="PS50240"/>
    </source>
</evidence>
<dbReference type="InterPro" id="IPR018114">
    <property type="entry name" value="TRYPSIN_HIS"/>
</dbReference>
<keyword evidence="2" id="KW-0732">Signal</keyword>
<feature type="signal peptide" evidence="2">
    <location>
        <begin position="1"/>
        <end position="19"/>
    </location>
</feature>
<dbReference type="PANTHER" id="PTHR24250">
    <property type="entry name" value="CHYMOTRYPSIN-RELATED"/>
    <property type="match status" value="1"/>
</dbReference>
<evidence type="ECO:0000256" key="2">
    <source>
        <dbReference type="SAM" id="SignalP"/>
    </source>
</evidence>
<evidence type="ECO:0000256" key="1">
    <source>
        <dbReference type="ARBA" id="ARBA00023157"/>
    </source>
</evidence>
<dbReference type="PANTHER" id="PTHR24250:SF50">
    <property type="entry name" value="PEPTIDASE S1 DOMAIN-CONTAINING PROTEIN"/>
    <property type="match status" value="1"/>
</dbReference>
<dbReference type="GO" id="GO:0004252">
    <property type="term" value="F:serine-type endopeptidase activity"/>
    <property type="evidence" value="ECO:0007669"/>
    <property type="project" value="InterPro"/>
</dbReference>
<feature type="chain" id="PRO_5005329002" evidence="2">
    <location>
        <begin position="20"/>
        <end position="300"/>
    </location>
</feature>
<keyword evidence="1" id="KW-1015">Disulfide bond</keyword>
<dbReference type="InterPro" id="IPR043504">
    <property type="entry name" value="Peptidase_S1_PA_chymotrypsin"/>
</dbReference>
<keyword evidence="4" id="KW-1185">Reference proteome</keyword>
<dbReference type="Pfam" id="PF00089">
    <property type="entry name" value="Trypsin"/>
    <property type="match status" value="1"/>
</dbReference>
<dbReference type="AlphaFoldDB" id="A0A0K0F1P8"/>
<name>A0A0K0F1P8_STRVS</name>
<dbReference type="Gene3D" id="2.40.10.10">
    <property type="entry name" value="Trypsin-like serine proteases"/>
    <property type="match status" value="1"/>
</dbReference>
<dbReference type="WBParaSite" id="SVE_0272300.1">
    <property type="protein sequence ID" value="SVE_0272300.1"/>
    <property type="gene ID" value="SVE_0272300"/>
</dbReference>
<dbReference type="InterPro" id="IPR001254">
    <property type="entry name" value="Trypsin_dom"/>
</dbReference>
<reference evidence="5" key="2">
    <citation type="submission" date="2015-08" db="UniProtKB">
        <authorList>
            <consortium name="WormBaseParasite"/>
        </authorList>
    </citation>
    <scope>IDENTIFICATION</scope>
</reference>
<sequence length="300" mass="34033">MVKFPFFLLLIYRYFLLNGIHYGKIISRSLPDSTVIIVITKNNDEVGYCGGNLLSNKLVVTAAHCVNEINNSKQINIMKGYEDFSLSINKQDVKGKIKILWIEIHPSYQKYSLSASYDVALIGIDGFVDCCSEDLESSSIAVLPFNLNDGKNIVNEHFISCFIIGRGKTEKGFLTNQLKGIIYKKPLLYKYKNVTNFIGYYENLTLESGKFDEGDSGNGLYCNSNNQTYLIGVASSCFYKNTKEKIIDINTFAITFSENIKAFLLNVIKRKNFIDNINIIGEKCIRNNNSMREIYNHMLA</sequence>
<organism evidence="4 5">
    <name type="scientific">Strongyloides venezuelensis</name>
    <name type="common">Threadworm</name>
    <dbReference type="NCBI Taxonomy" id="75913"/>
    <lineage>
        <taxon>Eukaryota</taxon>
        <taxon>Metazoa</taxon>
        <taxon>Ecdysozoa</taxon>
        <taxon>Nematoda</taxon>
        <taxon>Chromadorea</taxon>
        <taxon>Rhabditida</taxon>
        <taxon>Tylenchina</taxon>
        <taxon>Panagrolaimomorpha</taxon>
        <taxon>Strongyloidoidea</taxon>
        <taxon>Strongyloididae</taxon>
        <taxon>Strongyloides</taxon>
    </lineage>
</organism>
<accession>A0A0K0F1P8</accession>
<feature type="domain" description="Peptidase S1" evidence="3">
    <location>
        <begin position="16"/>
        <end position="265"/>
    </location>
</feature>
<dbReference type="SUPFAM" id="SSF50494">
    <property type="entry name" value="Trypsin-like serine proteases"/>
    <property type="match status" value="1"/>
</dbReference>
<evidence type="ECO:0000313" key="4">
    <source>
        <dbReference type="Proteomes" id="UP000035680"/>
    </source>
</evidence>
<dbReference type="InterPro" id="IPR009003">
    <property type="entry name" value="Peptidase_S1_PA"/>
</dbReference>
<dbReference type="PROSITE" id="PS00134">
    <property type="entry name" value="TRYPSIN_HIS"/>
    <property type="match status" value="1"/>
</dbReference>
<protein>
    <submittedName>
        <fullName evidence="5">Peptidase S1 domain-containing protein</fullName>
    </submittedName>
</protein>
<evidence type="ECO:0000313" key="5">
    <source>
        <dbReference type="WBParaSite" id="SVE_0272300.1"/>
    </source>
</evidence>
<proteinExistence type="predicted"/>
<dbReference type="PROSITE" id="PS50240">
    <property type="entry name" value="TRYPSIN_DOM"/>
    <property type="match status" value="1"/>
</dbReference>
<dbReference type="STRING" id="75913.A0A0K0F1P8"/>
<dbReference type="SMART" id="SM00020">
    <property type="entry name" value="Tryp_SPc"/>
    <property type="match status" value="1"/>
</dbReference>